<dbReference type="InterPro" id="IPR038366">
    <property type="entry name" value="Znf_CppX_C4_sf"/>
</dbReference>
<dbReference type="OrthoDB" id="3579809at2"/>
<dbReference type="SUPFAM" id="SSF57716">
    <property type="entry name" value="Glucocorticoid receptor-like (DNA-binding domain)"/>
    <property type="match status" value="1"/>
</dbReference>
<dbReference type="GO" id="GO:0006457">
    <property type="term" value="P:protein folding"/>
    <property type="evidence" value="ECO:0007669"/>
    <property type="project" value="UniProtKB-UniRule"/>
</dbReference>
<evidence type="ECO:0000259" key="2">
    <source>
        <dbReference type="PROSITE" id="PS51902"/>
    </source>
</evidence>
<proteinExistence type="inferred from homology"/>
<organism evidence="3 4">
    <name type="scientific">Georgenia muralis</name>
    <dbReference type="NCBI Taxonomy" id="154117"/>
    <lineage>
        <taxon>Bacteria</taxon>
        <taxon>Bacillati</taxon>
        <taxon>Actinomycetota</taxon>
        <taxon>Actinomycetes</taxon>
        <taxon>Micrococcales</taxon>
        <taxon>Bogoriellaceae</taxon>
        <taxon>Georgenia</taxon>
    </lineage>
</organism>
<comment type="similarity">
    <text evidence="1">Belongs to the ClpX chaperone family.</text>
</comment>
<dbReference type="Gene3D" id="6.20.220.10">
    <property type="entry name" value="ClpX chaperone, C4-type zinc finger domain"/>
    <property type="match status" value="1"/>
</dbReference>
<gene>
    <name evidence="3" type="ORF">EDD32_0752</name>
</gene>
<dbReference type="SMART" id="SM00994">
    <property type="entry name" value="zf-C4_ClpX"/>
    <property type="match status" value="1"/>
</dbReference>
<name>A0A3N4ZZ23_9MICO</name>
<keyword evidence="1" id="KW-0479">Metal-binding</keyword>
<dbReference type="InterPro" id="IPR059188">
    <property type="entry name" value="Znf_CLPX-like"/>
</dbReference>
<keyword evidence="3" id="KW-0645">Protease</keyword>
<evidence type="ECO:0000256" key="1">
    <source>
        <dbReference type="PROSITE-ProRule" id="PRU01250"/>
    </source>
</evidence>
<dbReference type="AlphaFoldDB" id="A0A3N4ZZ23"/>
<protein>
    <submittedName>
        <fullName evidence="3">ATP-dependent Clp protease ATP-binding subunit ClpX</fullName>
    </submittedName>
</protein>
<dbReference type="GO" id="GO:0046983">
    <property type="term" value="F:protein dimerization activity"/>
    <property type="evidence" value="ECO:0007669"/>
    <property type="project" value="UniProtKB-UniRule"/>
</dbReference>
<keyword evidence="3" id="KW-0547">Nucleotide-binding</keyword>
<sequence length="134" mass="14312">MARSEEVAVSMRCSFCGKAAHEVAKVIAGPGVYICNICVDLCRDILAADAAATGSPVDGAGVEVPDTRLAVWDDMTDEQLLEYLPRIVAASDQVASGLRECVGRLRDHGVTWARIGAALGMTRQSAWERFSGEE</sequence>
<evidence type="ECO:0000313" key="3">
    <source>
        <dbReference type="EMBL" id="RPF26315.1"/>
    </source>
</evidence>
<keyword evidence="4" id="KW-1185">Reference proteome</keyword>
<feature type="domain" description="ClpX-type ZB" evidence="2">
    <location>
        <begin position="1"/>
        <end position="54"/>
    </location>
</feature>
<feature type="binding site" evidence="1">
    <location>
        <position position="38"/>
    </location>
    <ligand>
        <name>Zn(2+)</name>
        <dbReference type="ChEBI" id="CHEBI:29105"/>
    </ligand>
</feature>
<dbReference type="InterPro" id="IPR010603">
    <property type="entry name" value="Znf_CppX_C4"/>
</dbReference>
<dbReference type="Proteomes" id="UP000280726">
    <property type="component" value="Unassembled WGS sequence"/>
</dbReference>
<reference evidence="3 4" key="1">
    <citation type="submission" date="2018-11" db="EMBL/GenBank/DDBJ databases">
        <title>Sequencing the genomes of 1000 actinobacteria strains.</title>
        <authorList>
            <person name="Klenk H.-P."/>
        </authorList>
    </citation>
    <scope>NUCLEOTIDE SEQUENCE [LARGE SCALE GENOMIC DNA]</scope>
    <source>
        <strain evidence="3 4">DSM 14418</strain>
    </source>
</reference>
<comment type="caution">
    <text evidence="3">The sequence shown here is derived from an EMBL/GenBank/DDBJ whole genome shotgun (WGS) entry which is preliminary data.</text>
</comment>
<keyword evidence="1" id="KW-0143">Chaperone</keyword>
<keyword evidence="3" id="KW-0067">ATP-binding</keyword>
<keyword evidence="1" id="KW-0862">Zinc</keyword>
<dbReference type="RefSeq" id="WP_123914719.1">
    <property type="nucleotide sequence ID" value="NZ_RKRA01000001.1"/>
</dbReference>
<feature type="binding site" evidence="1">
    <location>
        <position position="35"/>
    </location>
    <ligand>
        <name>Zn(2+)</name>
        <dbReference type="ChEBI" id="CHEBI:29105"/>
    </ligand>
</feature>
<dbReference type="PROSITE" id="PS51902">
    <property type="entry name" value="CLPX_ZB"/>
    <property type="match status" value="1"/>
</dbReference>
<evidence type="ECO:0000313" key="4">
    <source>
        <dbReference type="Proteomes" id="UP000280726"/>
    </source>
</evidence>
<dbReference type="Pfam" id="PF06689">
    <property type="entry name" value="zf-C4_ClpX"/>
    <property type="match status" value="1"/>
</dbReference>
<keyword evidence="3" id="KW-0378">Hydrolase</keyword>
<dbReference type="GO" id="GO:0008270">
    <property type="term" value="F:zinc ion binding"/>
    <property type="evidence" value="ECO:0007669"/>
    <property type="project" value="UniProtKB-UniRule"/>
</dbReference>
<dbReference type="GO" id="GO:0008233">
    <property type="term" value="F:peptidase activity"/>
    <property type="evidence" value="ECO:0007669"/>
    <property type="project" value="UniProtKB-KW"/>
</dbReference>
<dbReference type="GO" id="GO:0006508">
    <property type="term" value="P:proteolysis"/>
    <property type="evidence" value="ECO:0007669"/>
    <property type="project" value="UniProtKB-KW"/>
</dbReference>
<dbReference type="GO" id="GO:0005524">
    <property type="term" value="F:ATP binding"/>
    <property type="evidence" value="ECO:0007669"/>
    <property type="project" value="UniProtKB-KW"/>
</dbReference>
<feature type="binding site" evidence="1">
    <location>
        <position position="13"/>
    </location>
    <ligand>
        <name>Zn(2+)</name>
        <dbReference type="ChEBI" id="CHEBI:29105"/>
    </ligand>
</feature>
<feature type="binding site" evidence="1">
    <location>
        <position position="16"/>
    </location>
    <ligand>
        <name>Zn(2+)</name>
        <dbReference type="ChEBI" id="CHEBI:29105"/>
    </ligand>
</feature>
<dbReference type="GO" id="GO:0051082">
    <property type="term" value="F:unfolded protein binding"/>
    <property type="evidence" value="ECO:0007669"/>
    <property type="project" value="UniProtKB-UniRule"/>
</dbReference>
<accession>A0A3N4ZZ23</accession>
<dbReference type="EMBL" id="RKRA01000001">
    <property type="protein sequence ID" value="RPF26315.1"/>
    <property type="molecule type" value="Genomic_DNA"/>
</dbReference>